<organism evidence="10 11">
    <name type="scientific">Methylocapsa palsarum</name>
    <dbReference type="NCBI Taxonomy" id="1612308"/>
    <lineage>
        <taxon>Bacteria</taxon>
        <taxon>Pseudomonadati</taxon>
        <taxon>Pseudomonadota</taxon>
        <taxon>Alphaproteobacteria</taxon>
        <taxon>Hyphomicrobiales</taxon>
        <taxon>Beijerinckiaceae</taxon>
        <taxon>Methylocapsa</taxon>
    </lineage>
</organism>
<dbReference type="GO" id="GO:0016149">
    <property type="term" value="F:translation release factor activity, codon specific"/>
    <property type="evidence" value="ECO:0007669"/>
    <property type="project" value="UniProtKB-UniRule"/>
</dbReference>
<evidence type="ECO:0000256" key="5">
    <source>
        <dbReference type="ARBA" id="ARBA00022490"/>
    </source>
</evidence>
<keyword evidence="11" id="KW-1185">Reference proteome</keyword>
<evidence type="ECO:0000256" key="2">
    <source>
        <dbReference type="ARBA" id="ARBA00004496"/>
    </source>
</evidence>
<accession>A0A1I4A7Z1</accession>
<name>A0A1I4A7Z1_9HYPH</name>
<evidence type="ECO:0000256" key="3">
    <source>
        <dbReference type="ARBA" id="ARBA00010835"/>
    </source>
</evidence>
<dbReference type="Gene3D" id="3.30.160.20">
    <property type="match status" value="1"/>
</dbReference>
<evidence type="ECO:0000313" key="10">
    <source>
        <dbReference type="EMBL" id="SFK52290.1"/>
    </source>
</evidence>
<reference evidence="10 11" key="1">
    <citation type="submission" date="2016-10" db="EMBL/GenBank/DDBJ databases">
        <authorList>
            <person name="de Groot N.N."/>
        </authorList>
    </citation>
    <scope>NUCLEOTIDE SEQUENCE [LARGE SCALE GENOMIC DNA]</scope>
    <source>
        <strain evidence="10 11">NE2</strain>
    </source>
</reference>
<keyword evidence="5 7" id="KW-0963">Cytoplasm</keyword>
<comment type="subcellular location">
    <subcellularLocation>
        <location evidence="2 7">Cytoplasm</location>
    </subcellularLocation>
</comment>
<evidence type="ECO:0000313" key="11">
    <source>
        <dbReference type="Proteomes" id="UP000198755"/>
    </source>
</evidence>
<gene>
    <name evidence="7" type="primary">prfA</name>
    <name evidence="10" type="ORF">SAMN05444581_109131</name>
</gene>
<dbReference type="Gene3D" id="6.10.140.1950">
    <property type="match status" value="1"/>
</dbReference>
<sequence length="421" mass="46857">MRSIRNRSRVKSLSIFFSIGLIQSDRNMLQRNRARPKNRPMSRQTCYLVRFAFQEPVSEPPAMLPQDKLDLILRRHEEISSRLTEAPAPAVFVALSRELATLDDVASAIRGHRAQTSEVEGLHAMLADSALDAEMRGLAEDELRAAQARLAELEQELKIALLPKDAADEKNAILEVRAGTGGDEAALFAGDLFRMYQRYAELKGWKVEILSASEGTAGGFKEIIAEIAGRGVFARLKFESGTHRVQRVPDTETQGRIHTSAATVAVLPQAEEVDVDINEADLKIDTMRAQGAGGQHVNKTESAIRITHIPTGTIIFVQDERSQHKNRARAMSLLRSRIYDAERQKLDAERAADRRSQVGSGDRSERIRTYNFPQGRLTDHRINLTLYKLEKIITGEALDEVIDALITHHQAEQLAASEGGQ</sequence>
<dbReference type="NCBIfam" id="TIGR00019">
    <property type="entry name" value="prfA"/>
    <property type="match status" value="1"/>
</dbReference>
<evidence type="ECO:0000256" key="8">
    <source>
        <dbReference type="NCBIfam" id="TIGR00019"/>
    </source>
</evidence>
<dbReference type="Pfam" id="PF00472">
    <property type="entry name" value="RF-1"/>
    <property type="match status" value="1"/>
</dbReference>
<dbReference type="InterPro" id="IPR050057">
    <property type="entry name" value="Prokaryotic/Mito_RF"/>
</dbReference>
<dbReference type="Gene3D" id="3.30.70.1660">
    <property type="match status" value="1"/>
</dbReference>
<protein>
    <recommendedName>
        <fullName evidence="7 8">Peptide chain release factor 1</fullName>
        <shortName evidence="7">RF-1</shortName>
    </recommendedName>
</protein>
<dbReference type="FunFam" id="3.30.160.20:FF:000004">
    <property type="entry name" value="Peptide chain release factor 1"/>
    <property type="match status" value="1"/>
</dbReference>
<evidence type="ECO:0000256" key="6">
    <source>
        <dbReference type="ARBA" id="ARBA00022917"/>
    </source>
</evidence>
<dbReference type="PANTHER" id="PTHR43804">
    <property type="entry name" value="LD18447P"/>
    <property type="match status" value="1"/>
</dbReference>
<evidence type="ECO:0000256" key="7">
    <source>
        <dbReference type="HAMAP-Rule" id="MF_00093"/>
    </source>
</evidence>
<dbReference type="NCBIfam" id="NF001859">
    <property type="entry name" value="PRK00591.1"/>
    <property type="match status" value="1"/>
</dbReference>
<dbReference type="FunFam" id="3.30.70.1660:FF:000004">
    <property type="entry name" value="Peptide chain release factor 1"/>
    <property type="match status" value="1"/>
</dbReference>
<dbReference type="SUPFAM" id="SSF75620">
    <property type="entry name" value="Release factor"/>
    <property type="match status" value="1"/>
</dbReference>
<dbReference type="GO" id="GO:0005829">
    <property type="term" value="C:cytosol"/>
    <property type="evidence" value="ECO:0007669"/>
    <property type="project" value="UniProtKB-ARBA"/>
</dbReference>
<keyword evidence="6 7" id="KW-0648">Protein biosynthesis</keyword>
<dbReference type="EMBL" id="FOSN01000009">
    <property type="protein sequence ID" value="SFK52290.1"/>
    <property type="molecule type" value="Genomic_DNA"/>
</dbReference>
<dbReference type="InterPro" id="IPR000352">
    <property type="entry name" value="Pep_chain_release_fac_I"/>
</dbReference>
<evidence type="ECO:0000256" key="1">
    <source>
        <dbReference type="ARBA" id="ARBA00002986"/>
    </source>
</evidence>
<comment type="similarity">
    <text evidence="3 7">Belongs to the prokaryotic/mitochondrial release factor family.</text>
</comment>
<dbReference type="Pfam" id="PF03462">
    <property type="entry name" value="PCRF"/>
    <property type="match status" value="1"/>
</dbReference>
<feature type="domain" description="Prokaryotic-type class I peptide chain release factors" evidence="9">
    <location>
        <begin position="288"/>
        <end position="304"/>
    </location>
</feature>
<evidence type="ECO:0000259" key="9">
    <source>
        <dbReference type="PROSITE" id="PS00745"/>
    </source>
</evidence>
<dbReference type="InterPro" id="IPR005139">
    <property type="entry name" value="PCRF"/>
</dbReference>
<dbReference type="PANTHER" id="PTHR43804:SF7">
    <property type="entry name" value="LD18447P"/>
    <property type="match status" value="1"/>
</dbReference>
<feature type="modified residue" description="N5-methylglutamine" evidence="7">
    <location>
        <position position="295"/>
    </location>
</feature>
<dbReference type="PROSITE" id="PS00745">
    <property type="entry name" value="RF_PROK_I"/>
    <property type="match status" value="1"/>
</dbReference>
<dbReference type="STRING" id="1612308.SAMN05444581_109131"/>
<dbReference type="AlphaFoldDB" id="A0A1I4A7Z1"/>
<dbReference type="Proteomes" id="UP000198755">
    <property type="component" value="Unassembled WGS sequence"/>
</dbReference>
<comment type="PTM">
    <text evidence="7">Methylated by PrmC. Methylation increases the termination efficiency of RF1.</text>
</comment>
<proteinExistence type="inferred from homology"/>
<comment type="function">
    <text evidence="1 7">Peptide chain release factor 1 directs the termination of translation in response to the peptide chain termination codons UAG and UAA.</text>
</comment>
<dbReference type="InterPro" id="IPR045853">
    <property type="entry name" value="Pep_chain_release_fac_I_sf"/>
</dbReference>
<dbReference type="FunFam" id="3.30.70.1660:FF:000002">
    <property type="entry name" value="Peptide chain release factor 1"/>
    <property type="match status" value="1"/>
</dbReference>
<dbReference type="InterPro" id="IPR004373">
    <property type="entry name" value="RF-1"/>
</dbReference>
<keyword evidence="4 7" id="KW-0488">Methylation</keyword>
<dbReference type="HAMAP" id="MF_00093">
    <property type="entry name" value="Rel_fac_1"/>
    <property type="match status" value="1"/>
</dbReference>
<dbReference type="SMART" id="SM00937">
    <property type="entry name" value="PCRF"/>
    <property type="match status" value="1"/>
</dbReference>
<evidence type="ECO:0000256" key="4">
    <source>
        <dbReference type="ARBA" id="ARBA00022481"/>
    </source>
</evidence>